<accession>A0A177TSX5</accession>
<reference evidence="1" key="1">
    <citation type="submission" date="2016-04" db="EMBL/GenBank/DDBJ databases">
        <authorList>
            <person name="Nguyen H.D."/>
            <person name="Samba Siva P."/>
            <person name="Cullis J."/>
            <person name="Levesque C.A."/>
            <person name="Hambleton S."/>
        </authorList>
    </citation>
    <scope>NUCLEOTIDE SEQUENCE</scope>
    <source>
        <strain evidence="1">DAOMC 236416</strain>
    </source>
</reference>
<reference evidence="1" key="2">
    <citation type="journal article" date="2019" name="IMA Fungus">
        <title>Genome sequencing and comparison of five Tilletia species to identify candidate genes for the detection of regulated species infecting wheat.</title>
        <authorList>
            <person name="Nguyen H.D.T."/>
            <person name="Sultana T."/>
            <person name="Kesanakurti P."/>
            <person name="Hambleton S."/>
        </authorList>
    </citation>
    <scope>NUCLEOTIDE SEQUENCE</scope>
    <source>
        <strain evidence="1">DAOMC 236416</strain>
    </source>
</reference>
<comment type="caution">
    <text evidence="1">The sequence shown here is derived from an EMBL/GenBank/DDBJ whole genome shotgun (WGS) entry which is preliminary data.</text>
</comment>
<gene>
    <name evidence="1" type="ORF">A4X13_0g4051</name>
</gene>
<protein>
    <submittedName>
        <fullName evidence="1">Uncharacterized protein</fullName>
    </submittedName>
</protein>
<proteinExistence type="predicted"/>
<name>A0A177TSX5_9BASI</name>
<evidence type="ECO:0000313" key="2">
    <source>
        <dbReference type="Proteomes" id="UP000077521"/>
    </source>
</evidence>
<keyword evidence="2" id="KW-1185">Reference proteome</keyword>
<dbReference type="Proteomes" id="UP000077521">
    <property type="component" value="Unassembled WGS sequence"/>
</dbReference>
<evidence type="ECO:0000313" key="1">
    <source>
        <dbReference type="EMBL" id="KAE8251321.1"/>
    </source>
</evidence>
<dbReference type="EMBL" id="LWDF02000252">
    <property type="protein sequence ID" value="KAE8251321.1"/>
    <property type="molecule type" value="Genomic_DNA"/>
</dbReference>
<organism evidence="1 2">
    <name type="scientific">Tilletia indica</name>
    <dbReference type="NCBI Taxonomy" id="43049"/>
    <lineage>
        <taxon>Eukaryota</taxon>
        <taxon>Fungi</taxon>
        <taxon>Dikarya</taxon>
        <taxon>Basidiomycota</taxon>
        <taxon>Ustilaginomycotina</taxon>
        <taxon>Exobasidiomycetes</taxon>
        <taxon>Tilletiales</taxon>
        <taxon>Tilletiaceae</taxon>
        <taxon>Tilletia</taxon>
    </lineage>
</organism>
<sequence>MLHPGGQRLFEGLRLRGWKFETLELANEAWSMELARHCMNPVLWSATVTTFQTFQSHPEKIVPDFCNHDG</sequence>
<dbReference type="AlphaFoldDB" id="A0A177TSX5"/>